<protein>
    <submittedName>
        <fullName evidence="1">Uncharacterized protein</fullName>
    </submittedName>
</protein>
<gene>
    <name evidence="1" type="ORF">CWE10_11700</name>
</gene>
<dbReference type="AlphaFoldDB" id="A0A953I9D5"/>
<proteinExistence type="predicted"/>
<organism evidence="1 2">
    <name type="scientific">Symbiobacterium thermophilum</name>
    <dbReference type="NCBI Taxonomy" id="2734"/>
    <lineage>
        <taxon>Bacteria</taxon>
        <taxon>Bacillati</taxon>
        <taxon>Bacillota</taxon>
        <taxon>Clostridia</taxon>
        <taxon>Eubacteriales</taxon>
        <taxon>Symbiobacteriaceae</taxon>
        <taxon>Symbiobacterium</taxon>
    </lineage>
</organism>
<evidence type="ECO:0000313" key="2">
    <source>
        <dbReference type="Proteomes" id="UP000732377"/>
    </source>
</evidence>
<name>A0A953I9D5_SYMTR</name>
<dbReference type="Proteomes" id="UP000732377">
    <property type="component" value="Unassembled WGS sequence"/>
</dbReference>
<reference evidence="1" key="1">
    <citation type="submission" date="2017-11" db="EMBL/GenBank/DDBJ databases">
        <title>Three new genomes from thermophilic consortium.</title>
        <authorList>
            <person name="Quaggio R."/>
            <person name="Amgarten D."/>
            <person name="Setubal J.C."/>
        </authorList>
    </citation>
    <scope>NUCLEOTIDE SEQUENCE</scope>
    <source>
        <strain evidence="1">ZCTH01-B2</strain>
    </source>
</reference>
<accession>A0A953I9D5</accession>
<evidence type="ECO:0000313" key="1">
    <source>
        <dbReference type="EMBL" id="MBY6276853.1"/>
    </source>
</evidence>
<dbReference type="EMBL" id="PIUK01000114">
    <property type="protein sequence ID" value="MBY6276853.1"/>
    <property type="molecule type" value="Genomic_DNA"/>
</dbReference>
<sequence>MRSPSLACGVACQPFPDTSPAPAKVPVRESKRAGRPALWHGLPARYRLPPVLSWEPPPEPPCCWPPPWPEPPEPPDLPPFPPPVPFSSWSFSPSSRSCFSRSSPPPWLCCCWDSGCCCGMHPLTVTAPTARTRASIKLNNRCRKRTVPIPPFCERVG</sequence>
<comment type="caution">
    <text evidence="1">The sequence shown here is derived from an EMBL/GenBank/DDBJ whole genome shotgun (WGS) entry which is preliminary data.</text>
</comment>